<dbReference type="AlphaFoldDB" id="A0A1M3TA96"/>
<reference evidence="2" key="1">
    <citation type="journal article" date="2017" name="Genome Biol.">
        <title>Comparative genomics reveals high biological diversity and specific adaptations in the industrially and medically important fungal genus Aspergillus.</title>
        <authorList>
            <person name="de Vries R.P."/>
            <person name="Riley R."/>
            <person name="Wiebenga A."/>
            <person name="Aguilar-Osorio G."/>
            <person name="Amillis S."/>
            <person name="Uchima C.A."/>
            <person name="Anderluh G."/>
            <person name="Asadollahi M."/>
            <person name="Askin M."/>
            <person name="Barry K."/>
            <person name="Battaglia E."/>
            <person name="Bayram O."/>
            <person name="Benocci T."/>
            <person name="Braus-Stromeyer S.A."/>
            <person name="Caldana C."/>
            <person name="Canovas D."/>
            <person name="Cerqueira G.C."/>
            <person name="Chen F."/>
            <person name="Chen W."/>
            <person name="Choi C."/>
            <person name="Clum A."/>
            <person name="Dos Santos R.A."/>
            <person name="Damasio A.R."/>
            <person name="Diallinas G."/>
            <person name="Emri T."/>
            <person name="Fekete E."/>
            <person name="Flipphi M."/>
            <person name="Freyberg S."/>
            <person name="Gallo A."/>
            <person name="Gournas C."/>
            <person name="Habgood R."/>
            <person name="Hainaut M."/>
            <person name="Harispe M.L."/>
            <person name="Henrissat B."/>
            <person name="Hilden K.S."/>
            <person name="Hope R."/>
            <person name="Hossain A."/>
            <person name="Karabika E."/>
            <person name="Karaffa L."/>
            <person name="Karanyi Z."/>
            <person name="Krasevec N."/>
            <person name="Kuo A."/>
            <person name="Kusch H."/>
            <person name="LaButti K."/>
            <person name="Lagendijk E.L."/>
            <person name="Lapidus A."/>
            <person name="Levasseur A."/>
            <person name="Lindquist E."/>
            <person name="Lipzen A."/>
            <person name="Logrieco A.F."/>
            <person name="MacCabe A."/>
            <person name="Maekelae M.R."/>
            <person name="Malavazi I."/>
            <person name="Melin P."/>
            <person name="Meyer V."/>
            <person name="Mielnichuk N."/>
            <person name="Miskei M."/>
            <person name="Molnar A.P."/>
            <person name="Mule G."/>
            <person name="Ngan C.Y."/>
            <person name="Orejas M."/>
            <person name="Orosz E."/>
            <person name="Ouedraogo J.P."/>
            <person name="Overkamp K.M."/>
            <person name="Park H.-S."/>
            <person name="Perrone G."/>
            <person name="Piumi F."/>
            <person name="Punt P.J."/>
            <person name="Ram A.F."/>
            <person name="Ramon A."/>
            <person name="Rauscher S."/>
            <person name="Record E."/>
            <person name="Riano-Pachon D.M."/>
            <person name="Robert V."/>
            <person name="Roehrig J."/>
            <person name="Ruller R."/>
            <person name="Salamov A."/>
            <person name="Salih N.S."/>
            <person name="Samson R.A."/>
            <person name="Sandor E."/>
            <person name="Sanguinetti M."/>
            <person name="Schuetze T."/>
            <person name="Sepcic K."/>
            <person name="Shelest E."/>
            <person name="Sherlock G."/>
            <person name="Sophianopoulou V."/>
            <person name="Squina F.M."/>
            <person name="Sun H."/>
            <person name="Susca A."/>
            <person name="Todd R.B."/>
            <person name="Tsang A."/>
            <person name="Unkles S.E."/>
            <person name="van de Wiele N."/>
            <person name="van Rossen-Uffink D."/>
            <person name="Oliveira J.V."/>
            <person name="Vesth T.C."/>
            <person name="Visser J."/>
            <person name="Yu J.-H."/>
            <person name="Zhou M."/>
            <person name="Andersen M.R."/>
            <person name="Archer D.B."/>
            <person name="Baker S.E."/>
            <person name="Benoit I."/>
            <person name="Brakhage A.A."/>
            <person name="Braus G.H."/>
            <person name="Fischer R."/>
            <person name="Frisvad J.C."/>
            <person name="Goldman G.H."/>
            <person name="Houbraken J."/>
            <person name="Oakley B."/>
            <person name="Pocsi I."/>
            <person name="Scazzocchio C."/>
            <person name="Seiboth B."/>
            <person name="vanKuyk P.A."/>
            <person name="Wortman J."/>
            <person name="Dyer P.S."/>
            <person name="Grigoriev I.V."/>
        </authorList>
    </citation>
    <scope>NUCLEOTIDE SEQUENCE [LARGE SCALE GENOMIC DNA]</scope>
    <source>
        <strain evidence="2">CBS 106.47</strain>
    </source>
</reference>
<proteinExistence type="predicted"/>
<evidence type="ECO:0000313" key="1">
    <source>
        <dbReference type="EMBL" id="OJZ83681.1"/>
    </source>
</evidence>
<dbReference type="Gene3D" id="2.30.110.10">
    <property type="entry name" value="Electron Transport, Fmn-binding Protein, Chain A"/>
    <property type="match status" value="1"/>
</dbReference>
<gene>
    <name evidence="1" type="ORF">ASPFODRAFT_140150</name>
</gene>
<dbReference type="InterPro" id="IPR007396">
    <property type="entry name" value="TR_PAI2-type"/>
</dbReference>
<dbReference type="Pfam" id="PF04299">
    <property type="entry name" value="FMN_bind_2"/>
    <property type="match status" value="1"/>
</dbReference>
<protein>
    <recommendedName>
        <fullName evidence="3">Transcriptional regulator</fullName>
    </recommendedName>
</protein>
<evidence type="ECO:0000313" key="2">
    <source>
        <dbReference type="Proteomes" id="UP000184063"/>
    </source>
</evidence>
<name>A0A1M3TA96_ASPLC</name>
<dbReference type="OrthoDB" id="2101473at2759"/>
<dbReference type="Proteomes" id="UP000184063">
    <property type="component" value="Unassembled WGS sequence"/>
</dbReference>
<accession>A0A1M3TA96</accession>
<dbReference type="VEuPathDB" id="FungiDB:ASPFODRAFT_140150"/>
<organism evidence="1 2">
    <name type="scientific">Aspergillus luchuensis (strain CBS 106.47)</name>
    <dbReference type="NCBI Taxonomy" id="1137211"/>
    <lineage>
        <taxon>Eukaryota</taxon>
        <taxon>Fungi</taxon>
        <taxon>Dikarya</taxon>
        <taxon>Ascomycota</taxon>
        <taxon>Pezizomycotina</taxon>
        <taxon>Eurotiomycetes</taxon>
        <taxon>Eurotiomycetidae</taxon>
        <taxon>Eurotiales</taxon>
        <taxon>Aspergillaceae</taxon>
        <taxon>Aspergillus</taxon>
        <taxon>Aspergillus subgen. Circumdati</taxon>
    </lineage>
</organism>
<sequence>MYMKEIYTDSTPSTLHTFIQQNPLGVLTTAIPSPLHPLLQSTHIPWVLDIPPPTTTTTTTDDTNNKIKLRGHIARANPQCAAILDSLATQPQSQSESILPSEVLILFTSPYHSYITPHFYTTTKPQTGKVAPTWNYAAVQVYGRARIYNPRSEGEGGQQASMFLNKQLRDLSAHCEGNIMGYTTTSTSDTHDNPEEKSCPRAWTVDEAPEAYINILKKNIVGIEVTMERMEGKFKMSQERGEGDREGILRGLDGMGGDVARGVAGMVRSYAPGAR</sequence>
<dbReference type="InterPro" id="IPR012349">
    <property type="entry name" value="Split_barrel_FMN-bd"/>
</dbReference>
<dbReference type="EMBL" id="KV878245">
    <property type="protein sequence ID" value="OJZ83681.1"/>
    <property type="molecule type" value="Genomic_DNA"/>
</dbReference>
<evidence type="ECO:0008006" key="3">
    <source>
        <dbReference type="Google" id="ProtNLM"/>
    </source>
</evidence>
<dbReference type="PANTHER" id="PTHR35802:SF1">
    <property type="entry name" value="PROTEASE SYNTHASE AND SPORULATION PROTEIN PAI 2"/>
    <property type="match status" value="1"/>
</dbReference>
<dbReference type="SUPFAM" id="SSF50475">
    <property type="entry name" value="FMN-binding split barrel"/>
    <property type="match status" value="1"/>
</dbReference>
<dbReference type="PANTHER" id="PTHR35802">
    <property type="entry name" value="PROTEASE SYNTHASE AND SPORULATION PROTEIN PAI 2"/>
    <property type="match status" value="1"/>
</dbReference>